<feature type="transmembrane region" description="Helical" evidence="1">
    <location>
        <begin position="12"/>
        <end position="34"/>
    </location>
</feature>
<keyword evidence="4" id="KW-1185">Reference proteome</keyword>
<feature type="domain" description="Bacterial Pleckstrin homology" evidence="2">
    <location>
        <begin position="64"/>
        <end position="140"/>
    </location>
</feature>
<dbReference type="AlphaFoldDB" id="A0A0A2G255"/>
<name>A0A0A2G255_9PORP</name>
<evidence type="ECO:0000259" key="2">
    <source>
        <dbReference type="Pfam" id="PF10882"/>
    </source>
</evidence>
<organism evidence="3 4">
    <name type="scientific">Porphyromonas gulae</name>
    <dbReference type="NCBI Taxonomy" id="111105"/>
    <lineage>
        <taxon>Bacteria</taxon>
        <taxon>Pseudomonadati</taxon>
        <taxon>Bacteroidota</taxon>
        <taxon>Bacteroidia</taxon>
        <taxon>Bacteroidales</taxon>
        <taxon>Porphyromonadaceae</taxon>
        <taxon>Porphyromonas</taxon>
    </lineage>
</organism>
<dbReference type="InterPro" id="IPR027783">
    <property type="entry name" value="Bacterial_PH-related"/>
</dbReference>
<dbReference type="RefSeq" id="WP_039423054.1">
    <property type="nucleotide sequence ID" value="NZ_JRAK01000011.1"/>
</dbReference>
<dbReference type="EMBL" id="JRAK01000011">
    <property type="protein sequence ID" value="KGN94569.1"/>
    <property type="molecule type" value="Genomic_DNA"/>
</dbReference>
<evidence type="ECO:0000313" key="4">
    <source>
        <dbReference type="Proteomes" id="UP000030146"/>
    </source>
</evidence>
<keyword evidence="1" id="KW-0812">Transmembrane</keyword>
<feature type="transmembrane region" description="Helical" evidence="1">
    <location>
        <begin position="40"/>
        <end position="59"/>
    </location>
</feature>
<evidence type="ECO:0000256" key="1">
    <source>
        <dbReference type="SAM" id="Phobius"/>
    </source>
</evidence>
<proteinExistence type="predicted"/>
<dbReference type="Pfam" id="PF10882">
    <property type="entry name" value="bPH_5"/>
    <property type="match status" value="1"/>
</dbReference>
<accession>A0A0A2G255</accession>
<keyword evidence="1" id="KW-1133">Transmembrane helix</keyword>
<dbReference type="Proteomes" id="UP000030146">
    <property type="component" value="Unassembled WGS sequence"/>
</dbReference>
<protein>
    <recommendedName>
        <fullName evidence="2">Bacterial Pleckstrin homology domain-containing protein</fullName>
    </recommendedName>
</protein>
<gene>
    <name evidence="3" type="ORF">HR15_00645</name>
</gene>
<reference evidence="3 4" key="1">
    <citation type="submission" date="2014-08" db="EMBL/GenBank/DDBJ databases">
        <title>Porphyromonas gulae strain:COT-052_OH3439 Genome sequencing.</title>
        <authorList>
            <person name="Wallis C."/>
            <person name="Deusch O."/>
            <person name="O'Flynn C."/>
            <person name="Davis I."/>
            <person name="Jospin G."/>
            <person name="Darling A.E."/>
            <person name="Coil D.A."/>
            <person name="Alexiev A."/>
            <person name="Horsfall A."/>
            <person name="Kirkwood N."/>
            <person name="Harris S."/>
            <person name="Eisen J.A."/>
        </authorList>
    </citation>
    <scope>NUCLEOTIDE SEQUENCE [LARGE SCALE GENOMIC DNA]</scope>
    <source>
        <strain evidence="4">COT-052 OH3439</strain>
    </source>
</reference>
<evidence type="ECO:0000313" key="3">
    <source>
        <dbReference type="EMBL" id="KGN94569.1"/>
    </source>
</evidence>
<comment type="caution">
    <text evidence="3">The sequence shown here is derived from an EMBL/GenBank/DDBJ whole genome shotgun (WGS) entry which is preliminary data.</text>
</comment>
<keyword evidence="1" id="KW-0472">Membrane</keyword>
<sequence length="151" mass="17292">METGRQYYPLSIWQRILSVLVIIVLAIALVPAWYNGMWALAVALWVIILPAVGWSIAIIPRYTEVTEKQIIVKQVWGQLVFDKKEVEIVPIVKDDLKSSIRTFGNGGLFGYAGYFQNKKLGKYRMYVTRMKDLSLLTDRNGKKTVINLRQA</sequence>